<evidence type="ECO:0000313" key="1">
    <source>
        <dbReference type="EMBL" id="AOO76398.1"/>
    </source>
</evidence>
<proteinExistence type="predicted"/>
<organism evidence="1">
    <name type="scientific">Grapevine virus B</name>
    <dbReference type="NCBI Taxonomy" id="35289"/>
    <lineage>
        <taxon>Viruses</taxon>
        <taxon>Riboviria</taxon>
        <taxon>Orthornavirae</taxon>
        <taxon>Kitrinoviricota</taxon>
        <taxon>Alsuviricetes</taxon>
        <taxon>Tymovirales</taxon>
        <taxon>Betaflexiviridae</taxon>
        <taxon>Trivirinae</taxon>
        <taxon>Vitivirus</taxon>
        <taxon>Vitivirus betavitis</taxon>
    </lineage>
</organism>
<protein>
    <submittedName>
        <fullName evidence="1">Putative RNA-binding protein</fullName>
    </submittedName>
</protein>
<reference evidence="1" key="1">
    <citation type="journal article" date="2016" name="Arch. Virol.">
        <title>First molecular characterization of grapevine virus B (GVB) in Portuguese grapevine cultivars and improvement of the RT-PCR detection assay.</title>
        <authorList>
            <person name="Fonseca F."/>
            <person name="Duarte V."/>
            <person name="Teixeira Santos M."/>
            <person name="Brazao J."/>
            <person name="Eiras-Dias E."/>
        </authorList>
    </citation>
    <scope>NUCLEOTIDE SEQUENCE</scope>
    <source>
        <strain evidence="1">Ai.3</strain>
    </source>
</reference>
<name>A0A1C9HAZ5_9VIRU</name>
<sequence>MSKNMGEFRSAAKRRASRYGCGYGCGKLEVHGGRRTTIFQEEVEACIRDPAIRYFTENGGWYVTNSICLALSELEKVGKFEFPSLFKHNRAPIGMRNPEETPEFFNWGADFNPGSSVFADRPLK</sequence>
<dbReference type="EMBL" id="KX268369">
    <property type="protein sequence ID" value="AOO76398.1"/>
    <property type="molecule type" value="Genomic_RNA"/>
</dbReference>
<accession>A0A1C9HAZ5</accession>